<keyword evidence="3" id="KW-1185">Reference proteome</keyword>
<sequence>MDQQQFAAQLFRELVNDPSKRTKIGLLREFFPLVEDALQRGVDRAAILEALAKLGLELQPRSFTELVSRVRKERRAAGAGNVALAAPVAAVTSPREPATANDSAGAQTPVHAAVGTGDRISAIARATPDIDAMQRSHVRRLRAEAATRRKADGASLDPAPSAALPSASG</sequence>
<feature type="compositionally biased region" description="Low complexity" evidence="1">
    <location>
        <begin position="153"/>
        <end position="169"/>
    </location>
</feature>
<reference evidence="2 3" key="1">
    <citation type="submission" date="2020-05" db="EMBL/GenBank/DDBJ databases">
        <title>Aquincola sp. isolate from soil.</title>
        <authorList>
            <person name="Han J."/>
            <person name="Kim D.-U."/>
        </authorList>
    </citation>
    <scope>NUCLEOTIDE SEQUENCE [LARGE SCALE GENOMIC DNA]</scope>
    <source>
        <strain evidence="2 3">S2</strain>
    </source>
</reference>
<dbReference type="EMBL" id="JABRWJ010000011">
    <property type="protein sequence ID" value="NRF71395.1"/>
    <property type="molecule type" value="Genomic_DNA"/>
</dbReference>
<name>A0ABX2ESB4_9BURK</name>
<proteinExistence type="predicted"/>
<dbReference type="RefSeq" id="WP_173132449.1">
    <property type="nucleotide sequence ID" value="NZ_JABRWJ010000011.1"/>
</dbReference>
<organism evidence="2 3">
    <name type="scientific">Pseudaquabacterium terrae</name>
    <dbReference type="NCBI Taxonomy" id="2732868"/>
    <lineage>
        <taxon>Bacteria</taxon>
        <taxon>Pseudomonadati</taxon>
        <taxon>Pseudomonadota</taxon>
        <taxon>Betaproteobacteria</taxon>
        <taxon>Burkholderiales</taxon>
        <taxon>Sphaerotilaceae</taxon>
        <taxon>Pseudaquabacterium</taxon>
    </lineage>
</organism>
<comment type="caution">
    <text evidence="2">The sequence shown here is derived from an EMBL/GenBank/DDBJ whole genome shotgun (WGS) entry which is preliminary data.</text>
</comment>
<dbReference type="Proteomes" id="UP000737171">
    <property type="component" value="Unassembled WGS sequence"/>
</dbReference>
<feature type="compositionally biased region" description="Basic and acidic residues" evidence="1">
    <location>
        <begin position="141"/>
        <end position="152"/>
    </location>
</feature>
<feature type="region of interest" description="Disordered" evidence="1">
    <location>
        <begin position="127"/>
        <end position="169"/>
    </location>
</feature>
<evidence type="ECO:0000256" key="1">
    <source>
        <dbReference type="SAM" id="MobiDB-lite"/>
    </source>
</evidence>
<evidence type="ECO:0000313" key="3">
    <source>
        <dbReference type="Proteomes" id="UP000737171"/>
    </source>
</evidence>
<protein>
    <submittedName>
        <fullName evidence="2">Uncharacterized protein</fullName>
    </submittedName>
</protein>
<gene>
    <name evidence="2" type="ORF">HLB44_30860</name>
</gene>
<evidence type="ECO:0000313" key="2">
    <source>
        <dbReference type="EMBL" id="NRF71395.1"/>
    </source>
</evidence>
<accession>A0ABX2ESB4</accession>